<dbReference type="InterPro" id="IPR049963">
    <property type="entry name" value="Ppl_antiphage"/>
</dbReference>
<dbReference type="SUPFAM" id="SSF52540">
    <property type="entry name" value="P-loop containing nucleoside triphosphate hydrolases"/>
    <property type="match status" value="1"/>
</dbReference>
<accession>A0ABD5HQ19</accession>
<dbReference type="Gene3D" id="3.40.50.300">
    <property type="entry name" value="P-loop containing nucleotide triphosphate hydrolases"/>
    <property type="match status" value="2"/>
</dbReference>
<dbReference type="AlphaFoldDB" id="A0ABD5HQ19"/>
<protein>
    <submittedName>
        <fullName evidence="2">Anti-phage protein Ppl</fullName>
    </submittedName>
</protein>
<gene>
    <name evidence="2" type="primary">ppl</name>
    <name evidence="2" type="ORF">RYZ49_31260</name>
</gene>
<feature type="coiled-coil region" evidence="1">
    <location>
        <begin position="473"/>
        <end position="533"/>
    </location>
</feature>
<sequence length="899" mass="100576">MVVGSRWYRFDFHNHTPASDDYADDALTDRAWLLSYMRRQVDAVIISDHNTGARIDSLKAELNRMTLDANEGGVEGFRPLTLFPGVELTATGNVHILAVLNPECNGVHIERLIGQCNGSASIPRQLPNHQLVLQNSPAGIVGIIRQNPDALCILAHIDAPKGVLTSQRNLAELEATFAAGPHAVEIRSDSAEIVNGTHIRLIKGLPWLRGSDAHEPGSAGIRTCWLKMSEPNFDGLRNALLDHENCVLFDKQPPADPALHIRSLRIRTRLCKAENGAPASVSFSPFYNAVIGSRGSGKSTLIESIRLVMRKVDGLSQNHSELLQLFKQDGRGMDGNSEIECIYRKDGTDFKLSWHPGDIHTLQTWQNGHWEDDHHWSPDRFAISVFSQKMLFELASDNDAFLQVCDSSPIVDKRTWTEHWEQLIRDFKNERITYRGLLSRQSTASALTGELGDIRRSIAQLSESDYFPVRNRLVSAERELTESNDSLDTYRQLLDSLSELLPDTTEPTDVEEVVQKSAAYASLEEQLQSAQASLCVRISDIVTEHRVRLDQLKVNAEYMTLAESVDTEKENVLKEAEQLRAQGLNPDTLDDLVERDERVSTALREYADLDRLVSASSTRIEQLMELLQVHRRELTARRREFIATLNLKDLDVKILPLSAPPEAVVTSYQSTTGINNFGDRIYDTEQRSGLLAGLINLNTIDQRPAVTEQKYALLQTLKNLHTDIKEGVEGSAHDIHGAFSRRLGQLTDDNLDSIMCWFPDDGIYIRYRAHSGNMEDISLASPGQKGASMLQFLLSYGTDPLILDQPEDDLDCMMLSQSVIPAIVSNKQRRQLIIVSHSAPIVVNGDAEYVISMTHDRHGLRPALCGALQETEMKQLICSQMEGGEKAFRSRFNRILSIS</sequence>
<dbReference type="RefSeq" id="WP_152660096.1">
    <property type="nucleotide sequence ID" value="NZ_JAWPBP010000074.1"/>
</dbReference>
<name>A0ABD5HQ19_9ENTR</name>
<dbReference type="PANTHER" id="PTHR42924:SF3">
    <property type="entry name" value="POLYMERASE_HISTIDINOL PHOSPHATASE N-TERMINAL DOMAIN-CONTAINING PROTEIN"/>
    <property type="match status" value="1"/>
</dbReference>
<dbReference type="Proteomes" id="UP001287436">
    <property type="component" value="Unassembled WGS sequence"/>
</dbReference>
<evidence type="ECO:0000313" key="2">
    <source>
        <dbReference type="EMBL" id="MDW2720242.1"/>
    </source>
</evidence>
<dbReference type="InterPro" id="IPR052018">
    <property type="entry name" value="PHP_domain"/>
</dbReference>
<dbReference type="NCBIfam" id="NF045780">
    <property type="entry name" value="TrlF_fam_ATP"/>
    <property type="match status" value="1"/>
</dbReference>
<dbReference type="InterPro" id="IPR054787">
    <property type="entry name" value="TrlF_ATPase"/>
</dbReference>
<evidence type="ECO:0000256" key="1">
    <source>
        <dbReference type="SAM" id="Coils"/>
    </source>
</evidence>
<organism evidence="2 3">
    <name type="scientific">Klebsiella pasteurii</name>
    <dbReference type="NCBI Taxonomy" id="2587529"/>
    <lineage>
        <taxon>Bacteria</taxon>
        <taxon>Pseudomonadati</taxon>
        <taxon>Pseudomonadota</taxon>
        <taxon>Gammaproteobacteria</taxon>
        <taxon>Enterobacterales</taxon>
        <taxon>Enterobacteriaceae</taxon>
        <taxon>Klebsiella/Raoultella group</taxon>
        <taxon>Klebsiella</taxon>
    </lineage>
</organism>
<reference evidence="2 3" key="1">
    <citation type="submission" date="2023-10" db="EMBL/GenBank/DDBJ databases">
        <title>Fecal carriage and genetic characteristics of carbapenem-resistant Enterobacterales among healthy adults from four provinces of China.</title>
        <authorList>
            <person name="Li Y."/>
            <person name="Zhang R."/>
        </authorList>
    </citation>
    <scope>NUCLEOTIDE SEQUENCE [LARGE SCALE GENOMIC DNA]</scope>
    <source>
        <strain evidence="2 3">HN-157</strain>
    </source>
</reference>
<keyword evidence="1" id="KW-0175">Coiled coil</keyword>
<proteinExistence type="predicted"/>
<dbReference type="EMBL" id="JAWPBP010000074">
    <property type="protein sequence ID" value="MDW2720242.1"/>
    <property type="molecule type" value="Genomic_DNA"/>
</dbReference>
<dbReference type="PANTHER" id="PTHR42924">
    <property type="entry name" value="EXONUCLEASE"/>
    <property type="match status" value="1"/>
</dbReference>
<dbReference type="Gene3D" id="3.20.20.140">
    <property type="entry name" value="Metal-dependent hydrolases"/>
    <property type="match status" value="1"/>
</dbReference>
<dbReference type="InterPro" id="IPR016195">
    <property type="entry name" value="Pol/histidinol_Pase-like"/>
</dbReference>
<dbReference type="NCBIfam" id="NF042955">
    <property type="entry name" value="Ppl_antiphage"/>
    <property type="match status" value="1"/>
</dbReference>
<evidence type="ECO:0000313" key="3">
    <source>
        <dbReference type="Proteomes" id="UP001287436"/>
    </source>
</evidence>
<dbReference type="SUPFAM" id="SSF89550">
    <property type="entry name" value="PHP domain-like"/>
    <property type="match status" value="1"/>
</dbReference>
<dbReference type="InterPro" id="IPR027417">
    <property type="entry name" value="P-loop_NTPase"/>
</dbReference>
<comment type="caution">
    <text evidence="2">The sequence shown here is derived from an EMBL/GenBank/DDBJ whole genome shotgun (WGS) entry which is preliminary data.</text>
</comment>